<dbReference type="InterPro" id="IPR051919">
    <property type="entry name" value="W-dependent_AOR"/>
</dbReference>
<dbReference type="PANTHER" id="PTHR30038:SF0">
    <property type="entry name" value="TUNGSTEN-CONTAINING ALDEHYDE FERREDOXIN OXIDOREDUCTASE"/>
    <property type="match status" value="1"/>
</dbReference>
<comment type="cofactor">
    <cofactor evidence="1">
        <name>[4Fe-4S] cluster</name>
        <dbReference type="ChEBI" id="CHEBI:49883"/>
    </cofactor>
</comment>
<organism evidence="8 9">
    <name type="scientific">Desulfosporosinus hippei DSM 8344</name>
    <dbReference type="NCBI Taxonomy" id="1121419"/>
    <lineage>
        <taxon>Bacteria</taxon>
        <taxon>Bacillati</taxon>
        <taxon>Bacillota</taxon>
        <taxon>Clostridia</taxon>
        <taxon>Eubacteriales</taxon>
        <taxon>Desulfitobacteriaceae</taxon>
        <taxon>Desulfosporosinus</taxon>
    </lineage>
</organism>
<dbReference type="GO" id="GO:0051539">
    <property type="term" value="F:4 iron, 4 sulfur cluster binding"/>
    <property type="evidence" value="ECO:0007669"/>
    <property type="project" value="UniProtKB-KW"/>
</dbReference>
<keyword evidence="4" id="KW-0479">Metal-binding</keyword>
<dbReference type="GO" id="GO:0009055">
    <property type="term" value="F:electron transfer activity"/>
    <property type="evidence" value="ECO:0007669"/>
    <property type="project" value="InterPro"/>
</dbReference>
<dbReference type="EMBL" id="FNCP01000026">
    <property type="protein sequence ID" value="SDI10727.1"/>
    <property type="molecule type" value="Genomic_DNA"/>
</dbReference>
<comment type="similarity">
    <text evidence="2">Belongs to the AOR/FOR family.</text>
</comment>
<gene>
    <name evidence="8" type="ORF">SAMN05443529_12677</name>
</gene>
<keyword evidence="5" id="KW-0408">Iron</keyword>
<dbReference type="Proteomes" id="UP000198656">
    <property type="component" value="Unassembled WGS sequence"/>
</dbReference>
<reference evidence="9" key="1">
    <citation type="submission" date="2016-10" db="EMBL/GenBank/DDBJ databases">
        <authorList>
            <person name="Varghese N."/>
            <person name="Submissions S."/>
        </authorList>
    </citation>
    <scope>NUCLEOTIDE SEQUENCE [LARGE SCALE GENOMIC DNA]</scope>
    <source>
        <strain evidence="9">DSM 8344</strain>
    </source>
</reference>
<keyword evidence="6" id="KW-0411">Iron-sulfur</keyword>
<dbReference type="STRING" id="1121419.SAMN05443529_12677"/>
<dbReference type="Gene3D" id="3.60.9.10">
    <property type="entry name" value="Aldehyde ferredoxin oxidoreductase, N-terminal domain"/>
    <property type="match status" value="1"/>
</dbReference>
<dbReference type="PANTHER" id="PTHR30038">
    <property type="entry name" value="ALDEHYDE FERREDOXIN OXIDOREDUCTASE"/>
    <property type="match status" value="1"/>
</dbReference>
<dbReference type="RefSeq" id="WP_092335149.1">
    <property type="nucleotide sequence ID" value="NZ_FNCP01000026.1"/>
</dbReference>
<accession>A0A1G8HVT3</accession>
<dbReference type="InterPro" id="IPR036503">
    <property type="entry name" value="Ald_Fedxn_OxRdtase_N_sf"/>
</dbReference>
<dbReference type="SUPFAM" id="SSF48310">
    <property type="entry name" value="Aldehyde ferredoxin oxidoreductase, C-terminal domains"/>
    <property type="match status" value="1"/>
</dbReference>
<evidence type="ECO:0000313" key="9">
    <source>
        <dbReference type="Proteomes" id="UP000198656"/>
    </source>
</evidence>
<evidence type="ECO:0000256" key="3">
    <source>
        <dbReference type="ARBA" id="ARBA00022485"/>
    </source>
</evidence>
<dbReference type="Pfam" id="PF01314">
    <property type="entry name" value="AFOR_C"/>
    <property type="match status" value="1"/>
</dbReference>
<dbReference type="AlphaFoldDB" id="A0A1G8HVT3"/>
<feature type="domain" description="Aldehyde ferredoxin oxidoreductase N-terminal" evidence="7">
    <location>
        <begin position="4"/>
        <end position="202"/>
    </location>
</feature>
<evidence type="ECO:0000313" key="8">
    <source>
        <dbReference type="EMBL" id="SDI10727.1"/>
    </source>
</evidence>
<dbReference type="InterPro" id="IPR001203">
    <property type="entry name" value="OxRdtase_Ald_Fedxn_C"/>
</dbReference>
<protein>
    <submittedName>
        <fullName evidence="8">Aldehyde:ferredoxin oxidoreductase</fullName>
    </submittedName>
</protein>
<dbReference type="SUPFAM" id="SSF56228">
    <property type="entry name" value="Aldehyde ferredoxin oxidoreductase, N-terminal domain"/>
    <property type="match status" value="1"/>
</dbReference>
<dbReference type="OrthoDB" id="9763894at2"/>
<evidence type="ECO:0000256" key="1">
    <source>
        <dbReference type="ARBA" id="ARBA00001966"/>
    </source>
</evidence>
<dbReference type="InterPro" id="IPR013984">
    <property type="entry name" value="Ald_Fedxn_OxRdtase_dom2"/>
</dbReference>
<evidence type="ECO:0000259" key="7">
    <source>
        <dbReference type="SMART" id="SM00790"/>
    </source>
</evidence>
<proteinExistence type="inferred from homology"/>
<dbReference type="Gene3D" id="1.10.569.10">
    <property type="entry name" value="Aldehyde Ferredoxin Oxidoreductase Protein, subunit A, domain 2"/>
    <property type="match status" value="1"/>
</dbReference>
<evidence type="ECO:0000256" key="4">
    <source>
        <dbReference type="ARBA" id="ARBA00022723"/>
    </source>
</evidence>
<name>A0A1G8HVT3_9FIRM</name>
<evidence type="ECO:0000256" key="6">
    <source>
        <dbReference type="ARBA" id="ARBA00023014"/>
    </source>
</evidence>
<dbReference type="SMART" id="SM00790">
    <property type="entry name" value="AFOR_N"/>
    <property type="match status" value="1"/>
</dbReference>
<keyword evidence="9" id="KW-1185">Reference proteome</keyword>
<keyword evidence="3" id="KW-0004">4Fe-4S</keyword>
<dbReference type="GO" id="GO:0016625">
    <property type="term" value="F:oxidoreductase activity, acting on the aldehyde or oxo group of donors, iron-sulfur protein as acceptor"/>
    <property type="evidence" value="ECO:0007669"/>
    <property type="project" value="InterPro"/>
</dbReference>
<dbReference type="Pfam" id="PF02730">
    <property type="entry name" value="AFOR_N"/>
    <property type="match status" value="1"/>
</dbReference>
<evidence type="ECO:0000256" key="2">
    <source>
        <dbReference type="ARBA" id="ARBA00011032"/>
    </source>
</evidence>
<evidence type="ECO:0000256" key="5">
    <source>
        <dbReference type="ARBA" id="ARBA00023004"/>
    </source>
</evidence>
<dbReference type="GO" id="GO:0046872">
    <property type="term" value="F:metal ion binding"/>
    <property type="evidence" value="ECO:0007669"/>
    <property type="project" value="UniProtKB-KW"/>
</dbReference>
<dbReference type="InterPro" id="IPR013983">
    <property type="entry name" value="Ald_Fedxn_OxRdtase_N"/>
</dbReference>
<sequence>MFGYAQRIATIDLSSGIVKDYPVSEKDREMFLGGKTLAAKIFYDSFSSKVEGFSEENLIVITTSPLTGSTSPCSSRFNVSTISPLTGLLVSSNCGGSFGLHLKRAGYDGLIICGKSKSRVYIDITDEIISIKNADHLWGKNTGEAQALLGGKNKGKFVIGIAGENLVRYAAVISDERAAGRGGVGAVFGYKNLKGIVASGKETIKMFDQESFKKQNLGWIKKLQSHLLTGEQMPKLGTASLVSMMNFRNLLATKNYTRGSYADFENINGETLKRDYLIKNKGCVTCPIQCGRVVKAYGKAVKGPELETLGLLGSNLLNKDMQGIINLNHLCDEYGLDTISFGSTVGFAMELNEKGLWNNGLNFGECSGLEELVKKVATRDGIGNDLAEGTKRISEKYGGSNFAMNVKGMELAAYEPRAAQGMGLGYATSNRGGCHLNGGYLVVLEGLGLNVSGKTARGKAAYTIFFQDLMEVVSAGGTCLFTTYSLLPQALINNPNHSLVRLINKLIPSYGWLVSFLHNHSWLMSFNLKGTLPYPNAIKTVTGFKMNIGNFLTIGERGYNLERLINIRQGLRSSDDTLPKRLINELQRADDSDSKVKLEEMIKDYYRIRGWDEQGVPTRRRLKKLGLEGYYR</sequence>
<dbReference type="InterPro" id="IPR036021">
    <property type="entry name" value="Tungsten_al_ferr_oxy-like_C"/>
</dbReference>